<reference evidence="8 9" key="1">
    <citation type="journal article" date="2019" name="Int. J. Syst. Evol. Microbiol.">
        <title>Clostridium fermenticellae sp. nov., isolated from the mud in a fermentation cellar for the production of the Chinese liquor, baijiu.</title>
        <authorList>
            <person name="Xu P.X."/>
            <person name="Chai L.J."/>
            <person name="Qiu T."/>
            <person name="Zhang X.J."/>
            <person name="Lu Z.M."/>
            <person name="Xiao C."/>
            <person name="Wang S.T."/>
            <person name="Shen C.H."/>
            <person name="Shi J.S."/>
            <person name="Xu Z.H."/>
        </authorList>
    </citation>
    <scope>NUCLEOTIDE SEQUENCE [LARGE SCALE GENOMIC DNA]</scope>
    <source>
        <strain evidence="8 9">JN500901</strain>
    </source>
</reference>
<dbReference type="AlphaFoldDB" id="A0A386H1J5"/>
<dbReference type="SUPFAM" id="SSF52821">
    <property type="entry name" value="Rhodanese/Cell cycle control phosphatase"/>
    <property type="match status" value="1"/>
</dbReference>
<dbReference type="Pfam" id="PF07992">
    <property type="entry name" value="Pyr_redox_2"/>
    <property type="match status" value="1"/>
</dbReference>
<dbReference type="InterPro" id="IPR001763">
    <property type="entry name" value="Rhodanese-like_dom"/>
</dbReference>
<dbReference type="InterPro" id="IPR016156">
    <property type="entry name" value="FAD/NAD-linked_Rdtase_dimer_sf"/>
</dbReference>
<evidence type="ECO:0000256" key="4">
    <source>
        <dbReference type="ARBA" id="ARBA00022827"/>
    </source>
</evidence>
<proteinExistence type="inferred from homology"/>
<sequence length="566" mass="62625">MGKKYLIVGGVAGGASTAARLRRLGEEDQIIIFERDPHVSFSNCCLPYHLSGTVEKAESLILMNPEKFLSQYNIEARVNNEVIDIDRNKKEVKVKNTLTGEEYTENYDKLILSPGAKAIVPPIKGIEDVKVFTVRNVVDIEKLNKSIKAMGINNISVIGGGFIGVEVAENLKEAGYSITLIEALPHIMKPFDYDMAQILHKEMYDKGVNLIVNDKVSSFEKDTVVLGSGKKIEAEAVIMAIGVAPETSLAVKAGLEIGETRAIKVDQNYRTNDKDIYAVGDAIEVYHALSRKMTRLALAGPAQKEARQAADHIHGRIVRNTGFIGASVVKCFDYNAASVGLNEEMIEALKLDIKYEVAKVIPGDKVGLMPGCEPLHFKLIFEVPTGKVLGAQAIGRGNVDKRIDVVATAIKFGATVDDLRDLELCYAPPFGTAKDVVNFAGYVATNLLHGEFKQVREKDVRGLVESGAFIIDVREKNEYELSHIIGAKNIPLSEIRQRINEIPKDEPVYLHCRSAQRSYNALMALKHLGYENIYNISGGFMEICFYEYFNDKTTGRKQIVTDYNFL</sequence>
<comment type="cofactor">
    <cofactor evidence="1">
        <name>FAD</name>
        <dbReference type="ChEBI" id="CHEBI:57692"/>
    </cofactor>
</comment>
<keyword evidence="4" id="KW-0274">FAD</keyword>
<dbReference type="SMART" id="SM00450">
    <property type="entry name" value="RHOD"/>
    <property type="match status" value="1"/>
</dbReference>
<dbReference type="SUPFAM" id="SSF55424">
    <property type="entry name" value="FAD/NAD-linked reductases, dimerisation (C-terminal) domain"/>
    <property type="match status" value="1"/>
</dbReference>
<dbReference type="SUPFAM" id="SSF51905">
    <property type="entry name" value="FAD/NAD(P)-binding domain"/>
    <property type="match status" value="1"/>
</dbReference>
<dbReference type="GO" id="GO:0016491">
    <property type="term" value="F:oxidoreductase activity"/>
    <property type="evidence" value="ECO:0007669"/>
    <property type="project" value="UniProtKB-KW"/>
</dbReference>
<dbReference type="KEGG" id="cfer:D4Z93_02935"/>
<comment type="similarity">
    <text evidence="2">Belongs to the class-III pyridine nucleotide-disulfide oxidoreductase family.</text>
</comment>
<keyword evidence="3" id="KW-0285">Flavoprotein</keyword>
<dbReference type="CDD" id="cd00158">
    <property type="entry name" value="RHOD"/>
    <property type="match status" value="1"/>
</dbReference>
<dbReference type="OrthoDB" id="9802028at2"/>
<dbReference type="PRINTS" id="PR00368">
    <property type="entry name" value="FADPNR"/>
</dbReference>
<evidence type="ECO:0000256" key="6">
    <source>
        <dbReference type="ARBA" id="ARBA00023284"/>
    </source>
</evidence>
<dbReference type="Proteomes" id="UP000266301">
    <property type="component" value="Chromosome"/>
</dbReference>
<keyword evidence="6" id="KW-0676">Redox-active center</keyword>
<dbReference type="PRINTS" id="PR00411">
    <property type="entry name" value="PNDRDTASEI"/>
</dbReference>
<evidence type="ECO:0000313" key="8">
    <source>
        <dbReference type="EMBL" id="AYD39552.1"/>
    </source>
</evidence>
<dbReference type="PANTHER" id="PTHR43429:SF1">
    <property type="entry name" value="NAD(P)H SULFUR OXIDOREDUCTASE (COA-DEPENDENT)"/>
    <property type="match status" value="1"/>
</dbReference>
<dbReference type="InterPro" id="IPR036188">
    <property type="entry name" value="FAD/NAD-bd_sf"/>
</dbReference>
<keyword evidence="9" id="KW-1185">Reference proteome</keyword>
<accession>A0A386H1J5</accession>
<gene>
    <name evidence="8" type="ORF">D4Z93_02935</name>
</gene>
<evidence type="ECO:0000256" key="3">
    <source>
        <dbReference type="ARBA" id="ARBA00022630"/>
    </source>
</evidence>
<evidence type="ECO:0000313" key="9">
    <source>
        <dbReference type="Proteomes" id="UP000266301"/>
    </source>
</evidence>
<dbReference type="Pfam" id="PF02852">
    <property type="entry name" value="Pyr_redox_dim"/>
    <property type="match status" value="1"/>
</dbReference>
<organism evidence="8 9">
    <name type="scientific">Clostridium fermenticellae</name>
    <dbReference type="NCBI Taxonomy" id="2068654"/>
    <lineage>
        <taxon>Bacteria</taxon>
        <taxon>Bacillati</taxon>
        <taxon>Bacillota</taxon>
        <taxon>Clostridia</taxon>
        <taxon>Eubacteriales</taxon>
        <taxon>Clostridiaceae</taxon>
        <taxon>Clostridium</taxon>
    </lineage>
</organism>
<dbReference type="InterPro" id="IPR023753">
    <property type="entry name" value="FAD/NAD-binding_dom"/>
</dbReference>
<dbReference type="PROSITE" id="PS50206">
    <property type="entry name" value="RHODANESE_3"/>
    <property type="match status" value="1"/>
</dbReference>
<evidence type="ECO:0000256" key="5">
    <source>
        <dbReference type="ARBA" id="ARBA00023002"/>
    </source>
</evidence>
<evidence type="ECO:0000259" key="7">
    <source>
        <dbReference type="PROSITE" id="PS50206"/>
    </source>
</evidence>
<protein>
    <submittedName>
        <fullName evidence="8">Pyridine nucleotide-disulfide oxidoreductase</fullName>
    </submittedName>
</protein>
<keyword evidence="5" id="KW-0560">Oxidoreductase</keyword>
<dbReference type="InterPro" id="IPR036873">
    <property type="entry name" value="Rhodanese-like_dom_sf"/>
</dbReference>
<dbReference type="RefSeq" id="WP_119970297.1">
    <property type="nucleotide sequence ID" value="NZ_CP032416.1"/>
</dbReference>
<dbReference type="PANTHER" id="PTHR43429">
    <property type="entry name" value="PYRIDINE NUCLEOTIDE-DISULFIDE OXIDOREDUCTASE DOMAIN-CONTAINING"/>
    <property type="match status" value="1"/>
</dbReference>
<evidence type="ECO:0000256" key="2">
    <source>
        <dbReference type="ARBA" id="ARBA00009130"/>
    </source>
</evidence>
<dbReference type="Gene3D" id="3.50.50.60">
    <property type="entry name" value="FAD/NAD(P)-binding domain"/>
    <property type="match status" value="2"/>
</dbReference>
<dbReference type="Gene3D" id="3.40.250.10">
    <property type="entry name" value="Rhodanese-like domain"/>
    <property type="match status" value="1"/>
</dbReference>
<dbReference type="InterPro" id="IPR004099">
    <property type="entry name" value="Pyr_nucl-diS_OxRdtase_dimer"/>
</dbReference>
<dbReference type="InterPro" id="IPR050260">
    <property type="entry name" value="FAD-bd_OxRdtase"/>
</dbReference>
<dbReference type="Pfam" id="PF00581">
    <property type="entry name" value="Rhodanese"/>
    <property type="match status" value="1"/>
</dbReference>
<dbReference type="EMBL" id="CP032416">
    <property type="protein sequence ID" value="AYD39552.1"/>
    <property type="molecule type" value="Genomic_DNA"/>
</dbReference>
<feature type="domain" description="Rhodanese" evidence="7">
    <location>
        <begin position="464"/>
        <end position="545"/>
    </location>
</feature>
<name>A0A386H1J5_9CLOT</name>
<evidence type="ECO:0000256" key="1">
    <source>
        <dbReference type="ARBA" id="ARBA00001974"/>
    </source>
</evidence>